<dbReference type="GO" id="GO:0098542">
    <property type="term" value="P:defense response to other organism"/>
    <property type="evidence" value="ECO:0007669"/>
    <property type="project" value="InterPro"/>
</dbReference>
<dbReference type="EMBL" id="CM017321">
    <property type="protein sequence ID" value="KAE7999108.1"/>
    <property type="molecule type" value="Genomic_DNA"/>
</dbReference>
<evidence type="ECO:0000256" key="3">
    <source>
        <dbReference type="ARBA" id="ARBA00022989"/>
    </source>
</evidence>
<evidence type="ECO:0000256" key="2">
    <source>
        <dbReference type="ARBA" id="ARBA00022692"/>
    </source>
</evidence>
<gene>
    <name evidence="7" type="ORF">FH972_003583</name>
</gene>
<dbReference type="Gene3D" id="2.60.40.1820">
    <property type="match status" value="1"/>
</dbReference>
<evidence type="ECO:0000259" key="6">
    <source>
        <dbReference type="Pfam" id="PF03168"/>
    </source>
</evidence>
<dbReference type="InterPro" id="IPR044839">
    <property type="entry name" value="NDR1-like"/>
</dbReference>
<dbReference type="SUPFAM" id="SSF117070">
    <property type="entry name" value="LEA14-like"/>
    <property type="match status" value="1"/>
</dbReference>
<dbReference type="PANTHER" id="PTHR31234:SF2">
    <property type="entry name" value="OS05G0199100 PROTEIN"/>
    <property type="match status" value="1"/>
</dbReference>
<keyword evidence="4 5" id="KW-0472">Membrane</keyword>
<dbReference type="AlphaFoldDB" id="A0A5N6QIE5"/>
<comment type="subcellular location">
    <subcellularLocation>
        <location evidence="1">Membrane</location>
        <topology evidence="1">Single-pass membrane protein</topology>
    </subcellularLocation>
</comment>
<organism evidence="7 8">
    <name type="scientific">Carpinus fangiana</name>
    <dbReference type="NCBI Taxonomy" id="176857"/>
    <lineage>
        <taxon>Eukaryota</taxon>
        <taxon>Viridiplantae</taxon>
        <taxon>Streptophyta</taxon>
        <taxon>Embryophyta</taxon>
        <taxon>Tracheophyta</taxon>
        <taxon>Spermatophyta</taxon>
        <taxon>Magnoliopsida</taxon>
        <taxon>eudicotyledons</taxon>
        <taxon>Gunneridae</taxon>
        <taxon>Pentapetalae</taxon>
        <taxon>rosids</taxon>
        <taxon>fabids</taxon>
        <taxon>Fagales</taxon>
        <taxon>Betulaceae</taxon>
        <taxon>Carpinus</taxon>
    </lineage>
</organism>
<evidence type="ECO:0000256" key="5">
    <source>
        <dbReference type="SAM" id="Phobius"/>
    </source>
</evidence>
<keyword evidence="2 5" id="KW-0812">Transmembrane</keyword>
<dbReference type="Pfam" id="PF03168">
    <property type="entry name" value="LEA_2"/>
    <property type="match status" value="1"/>
</dbReference>
<dbReference type="GO" id="GO:0005886">
    <property type="term" value="C:plasma membrane"/>
    <property type="evidence" value="ECO:0007669"/>
    <property type="project" value="TreeGrafter"/>
</dbReference>
<dbReference type="Proteomes" id="UP000327013">
    <property type="component" value="Chromosome 1"/>
</dbReference>
<evidence type="ECO:0000313" key="8">
    <source>
        <dbReference type="Proteomes" id="UP000327013"/>
    </source>
</evidence>
<evidence type="ECO:0000313" key="7">
    <source>
        <dbReference type="EMBL" id="KAE7999108.1"/>
    </source>
</evidence>
<feature type="domain" description="Late embryogenesis abundant protein LEA-2 subgroup" evidence="6">
    <location>
        <begin position="119"/>
        <end position="221"/>
    </location>
</feature>
<evidence type="ECO:0000256" key="1">
    <source>
        <dbReference type="ARBA" id="ARBA00004167"/>
    </source>
</evidence>
<accession>A0A5N6QIE5</accession>
<protein>
    <recommendedName>
        <fullName evidence="6">Late embryogenesis abundant protein LEA-2 subgroup domain-containing protein</fullName>
    </recommendedName>
</protein>
<keyword evidence="8" id="KW-1185">Reference proteome</keyword>
<feature type="transmembrane region" description="Helical" evidence="5">
    <location>
        <begin position="62"/>
        <end position="86"/>
    </location>
</feature>
<proteinExistence type="predicted"/>
<keyword evidence="3 5" id="KW-1133">Transmembrane helix</keyword>
<name>A0A5N6QIE5_9ROSI</name>
<evidence type="ECO:0000256" key="4">
    <source>
        <dbReference type="ARBA" id="ARBA00023136"/>
    </source>
</evidence>
<reference evidence="7 8" key="1">
    <citation type="submission" date="2019-06" db="EMBL/GenBank/DDBJ databases">
        <title>A chromosomal-level reference genome of Carpinus fangiana (Coryloideae, Betulaceae).</title>
        <authorList>
            <person name="Yang X."/>
            <person name="Wang Z."/>
            <person name="Zhang L."/>
            <person name="Hao G."/>
            <person name="Liu J."/>
            <person name="Yang Y."/>
        </authorList>
    </citation>
    <scope>NUCLEOTIDE SEQUENCE [LARGE SCALE GENOMIC DNA]</scope>
    <source>
        <strain evidence="7">Cfa_2016G</strain>
        <tissue evidence="7">Leaf</tissue>
    </source>
</reference>
<dbReference type="OrthoDB" id="777167at2759"/>
<dbReference type="PANTHER" id="PTHR31234">
    <property type="entry name" value="LATE EMBRYOGENESIS ABUNDANT (LEA) HYDROXYPROLINE-RICH GLYCOPROTEIN FAMILY"/>
    <property type="match status" value="1"/>
</dbReference>
<sequence>MTDRVYPSAKPNTANGTAVAAAGNGAFPATKAQLYGATRPAYRPQPHHRRRNGRSCCCSCCLWLILLVIILLLIVAIAGAVFYVLYRPHRPAFSVSGLKLSYLNVTSSSTLNSKFDLNITAKNPNKKLVFIYSPITISILSNDVDIGDGTVPSFVHGKKNTTLLKAAITSSGRALDSASVSGLKADMKNKNGLPLKIKLDTKVKAKMGGFKTPKIGIRVSCEGISATLPTGKTAATASTAGAKCKVDVRVKIWKWTF</sequence>
<dbReference type="InterPro" id="IPR004864">
    <property type="entry name" value="LEA_2"/>
</dbReference>